<keyword evidence="1" id="KW-0472">Membrane</keyword>
<proteinExistence type="predicted"/>
<evidence type="ECO:0000313" key="2">
    <source>
        <dbReference type="EMBL" id="MDQ0253314.1"/>
    </source>
</evidence>
<feature type="transmembrane region" description="Helical" evidence="1">
    <location>
        <begin position="6"/>
        <end position="23"/>
    </location>
</feature>
<gene>
    <name evidence="2" type="ORF">J2S74_000686</name>
</gene>
<name>A0ABT9ZR17_9BACI</name>
<organism evidence="2 3">
    <name type="scientific">Evansella vedderi</name>
    <dbReference type="NCBI Taxonomy" id="38282"/>
    <lineage>
        <taxon>Bacteria</taxon>
        <taxon>Bacillati</taxon>
        <taxon>Bacillota</taxon>
        <taxon>Bacilli</taxon>
        <taxon>Bacillales</taxon>
        <taxon>Bacillaceae</taxon>
        <taxon>Evansella</taxon>
    </lineage>
</organism>
<protein>
    <submittedName>
        <fullName evidence="2">Uncharacterized protein</fullName>
    </submittedName>
</protein>
<keyword evidence="1" id="KW-0812">Transmembrane</keyword>
<evidence type="ECO:0000313" key="3">
    <source>
        <dbReference type="Proteomes" id="UP001230005"/>
    </source>
</evidence>
<evidence type="ECO:0000256" key="1">
    <source>
        <dbReference type="SAM" id="Phobius"/>
    </source>
</evidence>
<sequence>MTSQRQFLSSPLCLIVGLFLKLIKLIVDLYEIKTNIDVQGNERHDK</sequence>
<keyword evidence="3" id="KW-1185">Reference proteome</keyword>
<keyword evidence="1" id="KW-1133">Transmembrane helix</keyword>
<comment type="caution">
    <text evidence="2">The sequence shown here is derived from an EMBL/GenBank/DDBJ whole genome shotgun (WGS) entry which is preliminary data.</text>
</comment>
<dbReference type="Proteomes" id="UP001230005">
    <property type="component" value="Unassembled WGS sequence"/>
</dbReference>
<accession>A0ABT9ZR17</accession>
<reference evidence="2 3" key="1">
    <citation type="submission" date="2023-07" db="EMBL/GenBank/DDBJ databases">
        <title>Genomic Encyclopedia of Type Strains, Phase IV (KMG-IV): sequencing the most valuable type-strain genomes for metagenomic binning, comparative biology and taxonomic classification.</title>
        <authorList>
            <person name="Goeker M."/>
        </authorList>
    </citation>
    <scope>NUCLEOTIDE SEQUENCE [LARGE SCALE GENOMIC DNA]</scope>
    <source>
        <strain evidence="2 3">DSM 9768</strain>
    </source>
</reference>
<dbReference type="EMBL" id="JAUSUG010000002">
    <property type="protein sequence ID" value="MDQ0253314.1"/>
    <property type="molecule type" value="Genomic_DNA"/>
</dbReference>